<evidence type="ECO:0000313" key="2">
    <source>
        <dbReference type="Proteomes" id="UP000629371"/>
    </source>
</evidence>
<keyword evidence="2" id="KW-1185">Reference proteome</keyword>
<comment type="caution">
    <text evidence="1">The sequence shown here is derived from an EMBL/GenBank/DDBJ whole genome shotgun (WGS) entry which is preliminary data.</text>
</comment>
<proteinExistence type="predicted"/>
<gene>
    <name evidence="1" type="ORF">JK360_09605</name>
</gene>
<accession>A0ABS1MPG5</accession>
<sequence length="89" mass="10034">MSVDTIQLWHGIQRHAGNARFSVSDIYRESDASVRVRIVTFATEEQDHTLRVGETFPVGDETWQLADLTGWPSEEDWTVVLHRVAAAPA</sequence>
<dbReference type="EMBL" id="JAERRI010000004">
    <property type="protein sequence ID" value="MBL1089647.1"/>
    <property type="molecule type" value="Genomic_DNA"/>
</dbReference>
<organism evidence="1 2">
    <name type="scientific">Streptomyces siderophoricus</name>
    <dbReference type="NCBI Taxonomy" id="2802281"/>
    <lineage>
        <taxon>Bacteria</taxon>
        <taxon>Bacillati</taxon>
        <taxon>Actinomycetota</taxon>
        <taxon>Actinomycetes</taxon>
        <taxon>Kitasatosporales</taxon>
        <taxon>Streptomycetaceae</taxon>
        <taxon>Streptomyces</taxon>
    </lineage>
</organism>
<name>A0ABS1MPG5_9ACTN</name>
<dbReference type="RefSeq" id="WP_201802536.1">
    <property type="nucleotide sequence ID" value="NZ_JAERRI010000004.1"/>
</dbReference>
<protein>
    <submittedName>
        <fullName evidence="1">Uncharacterized protein</fullName>
    </submittedName>
</protein>
<evidence type="ECO:0000313" key="1">
    <source>
        <dbReference type="EMBL" id="MBL1089647.1"/>
    </source>
</evidence>
<reference evidence="1 2" key="1">
    <citation type="submission" date="2021-01" db="EMBL/GenBank/DDBJ databases">
        <title>WGS of actinomycetes isolated from Thailand.</title>
        <authorList>
            <person name="Thawai C."/>
        </authorList>
    </citation>
    <scope>NUCLEOTIDE SEQUENCE [LARGE SCALE GENOMIC DNA]</scope>
    <source>
        <strain evidence="1 2">CH9-7</strain>
    </source>
</reference>
<dbReference type="InterPro" id="IPR045642">
    <property type="entry name" value="DUF6406"/>
</dbReference>
<dbReference type="Proteomes" id="UP000629371">
    <property type="component" value="Unassembled WGS sequence"/>
</dbReference>
<dbReference type="Pfam" id="PF19944">
    <property type="entry name" value="DUF6406"/>
    <property type="match status" value="1"/>
</dbReference>